<dbReference type="AlphaFoldDB" id="A0A6H5IRZ1"/>
<organism evidence="2 3">
    <name type="scientific">Trichogramma brassicae</name>
    <dbReference type="NCBI Taxonomy" id="86971"/>
    <lineage>
        <taxon>Eukaryota</taxon>
        <taxon>Metazoa</taxon>
        <taxon>Ecdysozoa</taxon>
        <taxon>Arthropoda</taxon>
        <taxon>Hexapoda</taxon>
        <taxon>Insecta</taxon>
        <taxon>Pterygota</taxon>
        <taxon>Neoptera</taxon>
        <taxon>Endopterygota</taxon>
        <taxon>Hymenoptera</taxon>
        <taxon>Apocrita</taxon>
        <taxon>Proctotrupomorpha</taxon>
        <taxon>Chalcidoidea</taxon>
        <taxon>Trichogrammatidae</taxon>
        <taxon>Trichogramma</taxon>
    </lineage>
</organism>
<feature type="compositionally biased region" description="Polar residues" evidence="1">
    <location>
        <begin position="54"/>
        <end position="67"/>
    </location>
</feature>
<dbReference type="PANTHER" id="PTHR35617">
    <property type="entry name" value="PHAGE_INTEGRASE DOMAIN-CONTAINING PROTEIN"/>
    <property type="match status" value="1"/>
</dbReference>
<feature type="region of interest" description="Disordered" evidence="1">
    <location>
        <begin position="545"/>
        <end position="565"/>
    </location>
</feature>
<accession>A0A6H5IRZ1</accession>
<dbReference type="OrthoDB" id="7699712at2759"/>
<proteinExistence type="predicted"/>
<protein>
    <submittedName>
        <fullName evidence="2">Uncharacterized protein</fullName>
    </submittedName>
</protein>
<dbReference type="PANTHER" id="PTHR35617:SF3">
    <property type="entry name" value="CORE-BINDING (CB) DOMAIN-CONTAINING PROTEIN"/>
    <property type="match status" value="1"/>
</dbReference>
<feature type="compositionally biased region" description="Low complexity" evidence="1">
    <location>
        <begin position="504"/>
        <end position="513"/>
    </location>
</feature>
<dbReference type="Proteomes" id="UP000479190">
    <property type="component" value="Unassembled WGS sequence"/>
</dbReference>
<sequence>MPSSKRKHRHREKKLLRKISRELKKRRTMTRKQLIVEIKQLGRVATPSRKLNRAPSSRGATNNQAHTRSIQLASNIRGCSRNCDRTSLTDDNTMSATFSLYPFVMNACRIISRLPGSTNYPIFETTPIKIPEFLTIEKLADKSYSSFNVYRSALSLLSMNEIGKDAGISRLLKGISNQKPQKAKYNYIWSPEPVIETLSKNYPNEDLTLETLTKKLATLLALTTAQRCILVIKLNRAPSSRGATNNQAHTRSIQLASNIRGCSRNCDRTSLTENLTELQAVGGPQTIKLIQEVSNSQVTSEQTSNTTSLIYIRTRLLKKLRSNFTYSFCYLCLLRQASCRSHMYQCKYRHKSAVCTCVCERRMEIVGPLRGGRPRGLGRVVGKSAAVSAPSLRRVLDLRTLSRDLSNASRACNDWRRASPQIHIIIDGRPSHIGLAYARAHTSRQQANAHTHRCPSRMCVEVRAATHIRAATPMLAQALKRRRAYTRTPTQNVREGISGRTDTHSSTAHTDTAVPRTRIQQPQHAQHSSNIRAWVHAREAGYARKCQGQNERPNHTHKCRGNEHP</sequence>
<reference evidence="2 3" key="1">
    <citation type="submission" date="2020-02" db="EMBL/GenBank/DDBJ databases">
        <authorList>
            <person name="Ferguson B K."/>
        </authorList>
    </citation>
    <scope>NUCLEOTIDE SEQUENCE [LARGE SCALE GENOMIC DNA]</scope>
</reference>
<evidence type="ECO:0000313" key="2">
    <source>
        <dbReference type="EMBL" id="CAB0040100.1"/>
    </source>
</evidence>
<gene>
    <name evidence="2" type="ORF">TBRA_LOCUS11832</name>
</gene>
<dbReference type="EMBL" id="CADCXV010001001">
    <property type="protein sequence ID" value="CAB0040100.1"/>
    <property type="molecule type" value="Genomic_DNA"/>
</dbReference>
<feature type="region of interest" description="Disordered" evidence="1">
    <location>
        <begin position="489"/>
        <end position="530"/>
    </location>
</feature>
<name>A0A6H5IRZ1_9HYME</name>
<keyword evidence="3" id="KW-1185">Reference proteome</keyword>
<evidence type="ECO:0000313" key="3">
    <source>
        <dbReference type="Proteomes" id="UP000479190"/>
    </source>
</evidence>
<feature type="region of interest" description="Disordered" evidence="1">
    <location>
        <begin position="46"/>
        <end position="67"/>
    </location>
</feature>
<feature type="compositionally biased region" description="Polar residues" evidence="1">
    <location>
        <begin position="518"/>
        <end position="530"/>
    </location>
</feature>
<evidence type="ECO:0000256" key="1">
    <source>
        <dbReference type="SAM" id="MobiDB-lite"/>
    </source>
</evidence>